<sequence>MQIRSQVLKLMATPHADTRFHDACLPQSIQAATGCRPHEAWETLWALLADGLIYLDPERQPASDNWRWKLSERGRRAVEGGPWEPHDPEGYLRRLRRQVPNLHPVAYQYMQEALQSFNAGCYLACSVMLGVAAEQVFLGVAEAMVAALGASAEKLRKELDNPKSSQNARFQALRARLEPMRPALPDDLGDNLTMDAVADLLRITRNEAGHPRGRAVDEDTAYTHLQLAARYLGKMTALTEHFTQQAAARSSASGA</sequence>
<protein>
    <submittedName>
        <fullName evidence="1">Uncharacterized protein</fullName>
    </submittedName>
</protein>
<evidence type="ECO:0000313" key="2">
    <source>
        <dbReference type="Proteomes" id="UP000198953"/>
    </source>
</evidence>
<name>A0A1H7GA09_9ACTN</name>
<dbReference type="EMBL" id="FOBF01000001">
    <property type="protein sequence ID" value="SEK32645.1"/>
    <property type="molecule type" value="Genomic_DNA"/>
</dbReference>
<dbReference type="STRING" id="46177.SAMN05660976_00271"/>
<gene>
    <name evidence="1" type="ORF">SAMN05660976_00271</name>
</gene>
<organism evidence="1 2">
    <name type="scientific">Nonomuraea pusilla</name>
    <dbReference type="NCBI Taxonomy" id="46177"/>
    <lineage>
        <taxon>Bacteria</taxon>
        <taxon>Bacillati</taxon>
        <taxon>Actinomycetota</taxon>
        <taxon>Actinomycetes</taxon>
        <taxon>Streptosporangiales</taxon>
        <taxon>Streptosporangiaceae</taxon>
        <taxon>Nonomuraea</taxon>
    </lineage>
</organism>
<reference evidence="1 2" key="1">
    <citation type="submission" date="2016-10" db="EMBL/GenBank/DDBJ databases">
        <authorList>
            <person name="de Groot N.N."/>
        </authorList>
    </citation>
    <scope>NUCLEOTIDE SEQUENCE [LARGE SCALE GENOMIC DNA]</scope>
    <source>
        <strain evidence="1 2">DSM 43357</strain>
    </source>
</reference>
<dbReference type="OrthoDB" id="3465258at2"/>
<evidence type="ECO:0000313" key="1">
    <source>
        <dbReference type="EMBL" id="SEK32645.1"/>
    </source>
</evidence>
<accession>A0A1H7GA09</accession>
<dbReference type="AlphaFoldDB" id="A0A1H7GA09"/>
<dbReference type="Proteomes" id="UP000198953">
    <property type="component" value="Unassembled WGS sequence"/>
</dbReference>
<proteinExistence type="predicted"/>
<dbReference type="RefSeq" id="WP_091097688.1">
    <property type="nucleotide sequence ID" value="NZ_FOBF01000001.1"/>
</dbReference>
<dbReference type="PROSITE" id="PS51257">
    <property type="entry name" value="PROKAR_LIPOPROTEIN"/>
    <property type="match status" value="1"/>
</dbReference>
<keyword evidence="2" id="KW-1185">Reference proteome</keyword>